<reference evidence="1 2" key="1">
    <citation type="submission" date="2019-01" db="EMBL/GenBank/DDBJ databases">
        <title>Draft Genome and Complete Hox-Cluster Characterization of the Sterlet Sturgeon (Acipenser ruthenus).</title>
        <authorList>
            <person name="Wei Q."/>
        </authorList>
    </citation>
    <scope>NUCLEOTIDE SEQUENCE [LARGE SCALE GENOMIC DNA]</scope>
    <source>
        <strain evidence="1">WHYD16114868_AA</strain>
        <tissue evidence="1">Blood</tissue>
    </source>
</reference>
<dbReference type="InterPro" id="IPR008999">
    <property type="entry name" value="Actin-crosslinking"/>
</dbReference>
<keyword evidence="2" id="KW-1185">Reference proteome</keyword>
<accession>A0A444UV08</accession>
<evidence type="ECO:0000313" key="1">
    <source>
        <dbReference type="EMBL" id="RXM92011.1"/>
    </source>
</evidence>
<dbReference type="Proteomes" id="UP000289886">
    <property type="component" value="Unassembled WGS sequence"/>
</dbReference>
<dbReference type="SUPFAM" id="SSF50405">
    <property type="entry name" value="Actin-crosslinking proteins"/>
    <property type="match status" value="1"/>
</dbReference>
<organism evidence="1 2">
    <name type="scientific">Acipenser ruthenus</name>
    <name type="common">Sterlet sturgeon</name>
    <dbReference type="NCBI Taxonomy" id="7906"/>
    <lineage>
        <taxon>Eukaryota</taxon>
        <taxon>Metazoa</taxon>
        <taxon>Chordata</taxon>
        <taxon>Craniata</taxon>
        <taxon>Vertebrata</taxon>
        <taxon>Euteleostomi</taxon>
        <taxon>Actinopterygii</taxon>
        <taxon>Chondrostei</taxon>
        <taxon>Acipenseriformes</taxon>
        <taxon>Acipenseridae</taxon>
        <taxon>Acipenser</taxon>
    </lineage>
</organism>
<comment type="caution">
    <text evidence="1">The sequence shown here is derived from an EMBL/GenBank/DDBJ whole genome shotgun (WGS) entry which is preliminary data.</text>
</comment>
<protein>
    <submittedName>
        <fullName evidence="1">Uncharacterized protein</fullName>
    </submittedName>
</protein>
<gene>
    <name evidence="1" type="ORF">EOD39_20582</name>
</gene>
<proteinExistence type="predicted"/>
<sequence length="125" mass="13960">MGNAYLHPTKSLGPLDSYINTDRLPTFQADNGKYWCSVPHLSGKNNIEVESPIIEEWCKFKVLYASEGKILLQDKQGMYLSRINWGGVGGIDSIMASKAEPDMFCEFEVFIDSGHCLESPAVLVR</sequence>
<dbReference type="EMBL" id="SCEB01007203">
    <property type="protein sequence ID" value="RXM92011.1"/>
    <property type="molecule type" value="Genomic_DNA"/>
</dbReference>
<dbReference type="CDD" id="cd00257">
    <property type="entry name" value="beta-trefoil_FSCN-like"/>
    <property type="match status" value="1"/>
</dbReference>
<dbReference type="AlphaFoldDB" id="A0A444UV08"/>
<name>A0A444UV08_ACIRT</name>
<evidence type="ECO:0000313" key="2">
    <source>
        <dbReference type="Proteomes" id="UP000289886"/>
    </source>
</evidence>
<dbReference type="Gene3D" id="2.80.10.50">
    <property type="match status" value="1"/>
</dbReference>